<sequence>MKELFEGRRTYIVLLIPLLYGLYICFFTPPPLFNSDNSSWFFFPFTPNHKMEDVISSIWKLCLITLISFLLQYVNYPDIVNNLFVVVVTCILYVYYFFILSRLYSRSAGLSPAHISAFLQCITICTVNFVCAMVYVCMQFLPLPDYFVYVGHATWQLGSGNF</sequence>
<evidence type="ECO:0000313" key="3">
    <source>
        <dbReference type="Proteomes" id="UP000053660"/>
    </source>
</evidence>
<name>A0A0B1TBF7_OESDE</name>
<feature type="transmembrane region" description="Helical" evidence="1">
    <location>
        <begin position="117"/>
        <end position="137"/>
    </location>
</feature>
<dbReference type="InterPro" id="IPR019425">
    <property type="entry name" value="7TM_GPCR_serpentine_rcpt_Srt"/>
</dbReference>
<dbReference type="Proteomes" id="UP000053660">
    <property type="component" value="Unassembled WGS sequence"/>
</dbReference>
<dbReference type="AlphaFoldDB" id="A0A0B1TBF7"/>
<dbReference type="OrthoDB" id="5843372at2759"/>
<organism evidence="2 3">
    <name type="scientific">Oesophagostomum dentatum</name>
    <name type="common">Nodular worm</name>
    <dbReference type="NCBI Taxonomy" id="61180"/>
    <lineage>
        <taxon>Eukaryota</taxon>
        <taxon>Metazoa</taxon>
        <taxon>Ecdysozoa</taxon>
        <taxon>Nematoda</taxon>
        <taxon>Chromadorea</taxon>
        <taxon>Rhabditida</taxon>
        <taxon>Rhabditina</taxon>
        <taxon>Rhabditomorpha</taxon>
        <taxon>Strongyloidea</taxon>
        <taxon>Strongylidae</taxon>
        <taxon>Oesophagostomum</taxon>
    </lineage>
</organism>
<keyword evidence="1" id="KW-1133">Transmembrane helix</keyword>
<feature type="transmembrane region" description="Helical" evidence="1">
    <location>
        <begin position="12"/>
        <end position="33"/>
    </location>
</feature>
<feature type="transmembrane region" description="Helical" evidence="1">
    <location>
        <begin position="53"/>
        <end position="71"/>
    </location>
</feature>
<dbReference type="EMBL" id="KN551226">
    <property type="protein sequence ID" value="KHJ92645.1"/>
    <property type="molecule type" value="Genomic_DNA"/>
</dbReference>
<keyword evidence="3" id="KW-1185">Reference proteome</keyword>
<dbReference type="PANTHER" id="PTHR23021">
    <property type="entry name" value="SERPENTINE RECEPTOR, CLASS T"/>
    <property type="match status" value="1"/>
</dbReference>
<feature type="transmembrane region" description="Helical" evidence="1">
    <location>
        <begin position="83"/>
        <end position="105"/>
    </location>
</feature>
<dbReference type="Pfam" id="PF10321">
    <property type="entry name" value="7TM_GPCR_Srt"/>
    <property type="match status" value="1"/>
</dbReference>
<protein>
    <submittedName>
        <fullName evidence="2">Uncharacterized protein</fullName>
    </submittedName>
</protein>
<dbReference type="PANTHER" id="PTHR23021:SF11">
    <property type="entry name" value="SERPENTINE RECEPTOR, CLASS T"/>
    <property type="match status" value="1"/>
</dbReference>
<keyword evidence="1" id="KW-0472">Membrane</keyword>
<evidence type="ECO:0000256" key="1">
    <source>
        <dbReference type="SAM" id="Phobius"/>
    </source>
</evidence>
<accession>A0A0B1TBF7</accession>
<gene>
    <name evidence="2" type="ORF">OESDEN_07461</name>
</gene>
<proteinExistence type="predicted"/>
<keyword evidence="1" id="KW-0812">Transmembrane</keyword>
<reference evidence="2 3" key="1">
    <citation type="submission" date="2014-03" db="EMBL/GenBank/DDBJ databases">
        <title>Draft genome of the hookworm Oesophagostomum dentatum.</title>
        <authorList>
            <person name="Mitreva M."/>
        </authorList>
    </citation>
    <scope>NUCLEOTIDE SEQUENCE [LARGE SCALE GENOMIC DNA]</scope>
    <source>
        <strain evidence="2 3">OD-Hann</strain>
    </source>
</reference>
<evidence type="ECO:0000313" key="2">
    <source>
        <dbReference type="EMBL" id="KHJ92645.1"/>
    </source>
</evidence>